<feature type="transmembrane region" description="Helical" evidence="1">
    <location>
        <begin position="108"/>
        <end position="126"/>
    </location>
</feature>
<feature type="transmembrane region" description="Helical" evidence="1">
    <location>
        <begin position="220"/>
        <end position="243"/>
    </location>
</feature>
<keyword evidence="3" id="KW-1185">Reference proteome</keyword>
<feature type="transmembrane region" description="Helical" evidence="1">
    <location>
        <begin position="175"/>
        <end position="199"/>
    </location>
</feature>
<keyword evidence="1" id="KW-1133">Transmembrane helix</keyword>
<feature type="transmembrane region" description="Helical" evidence="1">
    <location>
        <begin position="255"/>
        <end position="276"/>
    </location>
</feature>
<feature type="transmembrane region" description="Helical" evidence="1">
    <location>
        <begin position="138"/>
        <end position="163"/>
    </location>
</feature>
<accession>A0AAD6VMF3</accession>
<gene>
    <name evidence="2" type="ORF">GGX14DRAFT_63521</name>
</gene>
<name>A0AAD6VMF3_9AGAR</name>
<dbReference type="Proteomes" id="UP001219525">
    <property type="component" value="Unassembled WGS sequence"/>
</dbReference>
<evidence type="ECO:0000256" key="1">
    <source>
        <dbReference type="SAM" id="Phobius"/>
    </source>
</evidence>
<keyword evidence="1" id="KW-0472">Membrane</keyword>
<dbReference type="AlphaFoldDB" id="A0AAD6VMF3"/>
<proteinExistence type="predicted"/>
<feature type="transmembrane region" description="Helical" evidence="1">
    <location>
        <begin position="57"/>
        <end position="83"/>
    </location>
</feature>
<reference evidence="2" key="1">
    <citation type="submission" date="2023-03" db="EMBL/GenBank/DDBJ databases">
        <title>Massive genome expansion in bonnet fungi (Mycena s.s.) driven by repeated elements and novel gene families across ecological guilds.</title>
        <authorList>
            <consortium name="Lawrence Berkeley National Laboratory"/>
            <person name="Harder C.B."/>
            <person name="Miyauchi S."/>
            <person name="Viragh M."/>
            <person name="Kuo A."/>
            <person name="Thoen E."/>
            <person name="Andreopoulos B."/>
            <person name="Lu D."/>
            <person name="Skrede I."/>
            <person name="Drula E."/>
            <person name="Henrissat B."/>
            <person name="Morin E."/>
            <person name="Kohler A."/>
            <person name="Barry K."/>
            <person name="LaButti K."/>
            <person name="Morin E."/>
            <person name="Salamov A."/>
            <person name="Lipzen A."/>
            <person name="Mereny Z."/>
            <person name="Hegedus B."/>
            <person name="Baldrian P."/>
            <person name="Stursova M."/>
            <person name="Weitz H."/>
            <person name="Taylor A."/>
            <person name="Grigoriev I.V."/>
            <person name="Nagy L.G."/>
            <person name="Martin F."/>
            <person name="Kauserud H."/>
        </authorList>
    </citation>
    <scope>NUCLEOTIDE SEQUENCE</scope>
    <source>
        <strain evidence="2">9144</strain>
    </source>
</reference>
<evidence type="ECO:0000313" key="3">
    <source>
        <dbReference type="Proteomes" id="UP001219525"/>
    </source>
</evidence>
<organism evidence="2 3">
    <name type="scientific">Mycena pura</name>
    <dbReference type="NCBI Taxonomy" id="153505"/>
    <lineage>
        <taxon>Eukaryota</taxon>
        <taxon>Fungi</taxon>
        <taxon>Dikarya</taxon>
        <taxon>Basidiomycota</taxon>
        <taxon>Agaricomycotina</taxon>
        <taxon>Agaricomycetes</taxon>
        <taxon>Agaricomycetidae</taxon>
        <taxon>Agaricales</taxon>
        <taxon>Marasmiineae</taxon>
        <taxon>Mycenaceae</taxon>
        <taxon>Mycena</taxon>
    </lineage>
</organism>
<feature type="transmembrane region" description="Helical" evidence="1">
    <location>
        <begin position="23"/>
        <end position="45"/>
    </location>
</feature>
<keyword evidence="1" id="KW-0812">Transmembrane</keyword>
<protein>
    <submittedName>
        <fullName evidence="2">Uncharacterized protein</fullName>
    </submittedName>
</protein>
<comment type="caution">
    <text evidence="2">The sequence shown here is derived from an EMBL/GenBank/DDBJ whole genome shotgun (WGS) entry which is preliminary data.</text>
</comment>
<sequence length="346" mass="38110">MSAAPTQLGALSAFNVSNLQGEFITTAIQFFLHGLYTTLVSIAVYNMWTHKRRPARLPLIAAVLLMFVCSNIQVIEQIAYTIIQVADLGLNPKDTTILVRNIRESENIFGRINYFMSDGIVVWRAWILWQDNIRVKVLLSICIVASFAGITTDMSFLSLYLFGNNSFTPTGPRTLILIIPLMTTNIVATVLFGIKSWVYRTQVKDLLGIAKNKRTNVERILVNLTESGGIYCLFWVPMLFISLTTTDPNNLGYKITANLLPQFSAIYPVIIVILVAMEKTHLSGLTTTSRSQAAHVQVGQATTGAIRFNDPQTSGTDMELVMTEKGVPTQHAGSYVLSVGAGGDPL</sequence>
<evidence type="ECO:0000313" key="2">
    <source>
        <dbReference type="EMBL" id="KAJ7214401.1"/>
    </source>
</evidence>
<dbReference type="EMBL" id="JARJCW010000019">
    <property type="protein sequence ID" value="KAJ7214401.1"/>
    <property type="molecule type" value="Genomic_DNA"/>
</dbReference>